<proteinExistence type="predicted"/>
<gene>
    <name evidence="1" type="ORF">F4553_004538</name>
</gene>
<reference evidence="1 2" key="1">
    <citation type="submission" date="2020-08" db="EMBL/GenBank/DDBJ databases">
        <title>Sequencing the genomes of 1000 actinobacteria strains.</title>
        <authorList>
            <person name="Klenk H.-P."/>
        </authorList>
    </citation>
    <scope>NUCLEOTIDE SEQUENCE [LARGE SCALE GENOMIC DNA]</scope>
    <source>
        <strain evidence="1 2">DSM 45362</strain>
    </source>
</reference>
<evidence type="ECO:0000313" key="2">
    <source>
        <dbReference type="Proteomes" id="UP000587527"/>
    </source>
</evidence>
<dbReference type="EMBL" id="JACHMN010000002">
    <property type="protein sequence ID" value="MBB5871159.1"/>
    <property type="molecule type" value="Genomic_DNA"/>
</dbReference>
<accession>A0A841BVH3</accession>
<keyword evidence="2" id="KW-1185">Reference proteome</keyword>
<sequence length="82" mass="9407">MELVEHRWHCGASGWILRDVFLRSNPEAGQWEVEERVPIGRGGLTRSTVREFATEDEAWRILNGLTAIGTWQSLGVDRYSYS</sequence>
<evidence type="ECO:0000313" key="1">
    <source>
        <dbReference type="EMBL" id="MBB5871159.1"/>
    </source>
</evidence>
<name>A0A841BVH3_9ACTN</name>
<dbReference type="AlphaFoldDB" id="A0A841BVH3"/>
<dbReference type="RefSeq" id="WP_184839031.1">
    <property type="nucleotide sequence ID" value="NZ_JACHMN010000002.1"/>
</dbReference>
<dbReference type="Proteomes" id="UP000587527">
    <property type="component" value="Unassembled WGS sequence"/>
</dbReference>
<comment type="caution">
    <text evidence="1">The sequence shown here is derived from an EMBL/GenBank/DDBJ whole genome shotgun (WGS) entry which is preliminary data.</text>
</comment>
<organism evidence="1 2">
    <name type="scientific">Allocatelliglobosispora scoriae</name>
    <dbReference type="NCBI Taxonomy" id="643052"/>
    <lineage>
        <taxon>Bacteria</taxon>
        <taxon>Bacillati</taxon>
        <taxon>Actinomycetota</taxon>
        <taxon>Actinomycetes</taxon>
        <taxon>Micromonosporales</taxon>
        <taxon>Micromonosporaceae</taxon>
        <taxon>Allocatelliglobosispora</taxon>
    </lineage>
</organism>
<protein>
    <submittedName>
        <fullName evidence="1">Uncharacterized protein</fullName>
    </submittedName>
</protein>